<sequence>MNHRISRLCAVLLVVGVMFTGVGCKEVFDIDTQEEVALHREYYRSTVMPYFETGEEGYFTGVDGVDIAYRAFQTDSDKGAIVIFHGKSENLTKYAEFVYDMRDTGCAIYLLDHRGHGASGRMLPDPMKVYVKDFDDYVEDANYLISNIVRRRDGHEKLFLVAHSMGGGIGSLYLEKYPNVFDGAVLCAPMQGINTEDFIKMSDEAGYALALGKVIAGKGKEYGLKQEAPEDFGQDVGYEEGQERFFSEAVTHSYKRWLVNEEYLSENPELLAGGAIIGVTWRWLEEGYAAIFKLRRNAWKITTPLLLFEAVDDHFTTSEGHETFADGLRPGVLREYVRFDADINGKHAAYHEILCEEDTIRTKAIERIKSFIASFE</sequence>
<dbReference type="InterPro" id="IPR051044">
    <property type="entry name" value="MAG_DAG_Lipase"/>
</dbReference>
<protein>
    <submittedName>
        <fullName evidence="2">Serine aminopeptidase s33</fullName>
    </submittedName>
</protein>
<accession>A0A4U8YPY3</accession>
<gene>
    <name evidence="2" type="ORF">MSL71_9310</name>
</gene>
<keyword evidence="2" id="KW-0378">Hydrolase</keyword>
<reference evidence="2 3" key="1">
    <citation type="submission" date="2019-03" db="EMBL/GenBank/DDBJ databases">
        <authorList>
            <person name="Nijsse B."/>
        </authorList>
    </citation>
    <scope>NUCLEOTIDE SEQUENCE [LARGE SCALE GENOMIC DNA]</scope>
    <source>
        <strain evidence="2">Desulfoluna butyratoxydans MSL71</strain>
    </source>
</reference>
<proteinExistence type="predicted"/>
<dbReference type="Proteomes" id="UP000507962">
    <property type="component" value="Unassembled WGS sequence"/>
</dbReference>
<organism evidence="2 3">
    <name type="scientific">Desulfoluna butyratoxydans</name>
    <dbReference type="NCBI Taxonomy" id="231438"/>
    <lineage>
        <taxon>Bacteria</taxon>
        <taxon>Pseudomonadati</taxon>
        <taxon>Thermodesulfobacteriota</taxon>
        <taxon>Desulfobacteria</taxon>
        <taxon>Desulfobacterales</taxon>
        <taxon>Desulfolunaceae</taxon>
        <taxon>Desulfoluna</taxon>
    </lineage>
</organism>
<evidence type="ECO:0000313" key="2">
    <source>
        <dbReference type="EMBL" id="VFQ43303.1"/>
    </source>
</evidence>
<feature type="domain" description="Serine aminopeptidase S33" evidence="1">
    <location>
        <begin position="77"/>
        <end position="356"/>
    </location>
</feature>
<dbReference type="RefSeq" id="WP_180137472.1">
    <property type="nucleotide sequence ID" value="NZ_CAADHO010000001.1"/>
</dbReference>
<keyword evidence="2" id="KW-0031">Aminopeptidase</keyword>
<dbReference type="PANTHER" id="PTHR11614">
    <property type="entry name" value="PHOSPHOLIPASE-RELATED"/>
    <property type="match status" value="1"/>
</dbReference>
<dbReference type="GO" id="GO:0004177">
    <property type="term" value="F:aminopeptidase activity"/>
    <property type="evidence" value="ECO:0007669"/>
    <property type="project" value="UniProtKB-KW"/>
</dbReference>
<dbReference type="InterPro" id="IPR029058">
    <property type="entry name" value="AB_hydrolase_fold"/>
</dbReference>
<dbReference type="Pfam" id="PF12146">
    <property type="entry name" value="Hydrolase_4"/>
    <property type="match status" value="1"/>
</dbReference>
<evidence type="ECO:0000313" key="3">
    <source>
        <dbReference type="Proteomes" id="UP000507962"/>
    </source>
</evidence>
<dbReference type="Gene3D" id="3.40.50.1820">
    <property type="entry name" value="alpha/beta hydrolase"/>
    <property type="match status" value="1"/>
</dbReference>
<dbReference type="SUPFAM" id="SSF53474">
    <property type="entry name" value="alpha/beta-Hydrolases"/>
    <property type="match status" value="1"/>
</dbReference>
<dbReference type="InterPro" id="IPR022742">
    <property type="entry name" value="Hydrolase_4"/>
</dbReference>
<dbReference type="PROSITE" id="PS51257">
    <property type="entry name" value="PROKAR_LIPOPROTEIN"/>
    <property type="match status" value="1"/>
</dbReference>
<evidence type="ECO:0000259" key="1">
    <source>
        <dbReference type="Pfam" id="PF12146"/>
    </source>
</evidence>
<name>A0A4U8YPY3_9BACT</name>
<dbReference type="EMBL" id="CAADHO010000001">
    <property type="protein sequence ID" value="VFQ43303.1"/>
    <property type="molecule type" value="Genomic_DNA"/>
</dbReference>
<keyword evidence="2" id="KW-0645">Protease</keyword>
<keyword evidence="3" id="KW-1185">Reference proteome</keyword>
<dbReference type="AlphaFoldDB" id="A0A4U8YPY3"/>